<dbReference type="CDD" id="cd01043">
    <property type="entry name" value="DPS"/>
    <property type="match status" value="1"/>
</dbReference>
<dbReference type="InterPro" id="IPR023188">
    <property type="entry name" value="DPS_DNA-bd_CS"/>
</dbReference>
<keyword evidence="3" id="KW-1185">Reference proteome</keyword>
<dbReference type="RefSeq" id="WP_216419536.1">
    <property type="nucleotide sequence ID" value="NZ_JAHLQK010000009.1"/>
</dbReference>
<dbReference type="PANTHER" id="PTHR42932:SF1">
    <property type="entry name" value="GENERAL STRESS PROTEIN 20U"/>
    <property type="match status" value="1"/>
</dbReference>
<dbReference type="InterPro" id="IPR008331">
    <property type="entry name" value="Ferritin_DPS_dom"/>
</dbReference>
<evidence type="ECO:0000259" key="1">
    <source>
        <dbReference type="Pfam" id="PF00210"/>
    </source>
</evidence>
<dbReference type="EMBL" id="JAHLQK010000009">
    <property type="protein sequence ID" value="MBU5678180.1"/>
    <property type="molecule type" value="Genomic_DNA"/>
</dbReference>
<evidence type="ECO:0000313" key="2">
    <source>
        <dbReference type="EMBL" id="MBU5678180.1"/>
    </source>
</evidence>
<dbReference type="PIRSF" id="PIRSF005900">
    <property type="entry name" value="Dps"/>
    <property type="match status" value="1"/>
</dbReference>
<dbReference type="PROSITE" id="PS00818">
    <property type="entry name" value="DPS_1"/>
    <property type="match status" value="1"/>
</dbReference>
<dbReference type="Pfam" id="PF00210">
    <property type="entry name" value="Ferritin"/>
    <property type="match status" value="1"/>
</dbReference>
<accession>A0ABS6G9W3</accession>
<dbReference type="PANTHER" id="PTHR42932">
    <property type="entry name" value="GENERAL STRESS PROTEIN 20U"/>
    <property type="match status" value="1"/>
</dbReference>
<sequence>MNVQIGLDVKGSEEVSKVLNQYLANLHVLYTKLHNYHWNVEGKSFFQLHAKLEELYNNTAEELDAVAERILTLGFRPAASMKEYLDLATLNEVKSEPITGEAIVKDLQKDFETLIAELRTALKTADQNDDQVTVDLFVGSIGNLEKTLWMFRAYLS</sequence>
<dbReference type="PROSITE" id="PS00819">
    <property type="entry name" value="DPS_2"/>
    <property type="match status" value="1"/>
</dbReference>
<protein>
    <submittedName>
        <fullName evidence="2">DNA starvation/stationary phase protection protein</fullName>
    </submittedName>
</protein>
<name>A0ABS6G9W3_9FIRM</name>
<comment type="caution">
    <text evidence="2">The sequence shown here is derived from an EMBL/GenBank/DDBJ whole genome shotgun (WGS) entry which is preliminary data.</text>
</comment>
<gene>
    <name evidence="2" type="ORF">KQI88_17345</name>
</gene>
<dbReference type="InterPro" id="IPR002177">
    <property type="entry name" value="DPS_DNA-bd"/>
</dbReference>
<reference evidence="2 3" key="1">
    <citation type="submission" date="2021-06" db="EMBL/GenBank/DDBJ databases">
        <authorList>
            <person name="Sun Q."/>
            <person name="Li D."/>
        </authorList>
    </citation>
    <scope>NUCLEOTIDE SEQUENCE [LARGE SCALE GENOMIC DNA]</scope>
    <source>
        <strain evidence="2 3">MSJ-5</strain>
    </source>
</reference>
<dbReference type="Proteomes" id="UP000779508">
    <property type="component" value="Unassembled WGS sequence"/>
</dbReference>
<organism evidence="2 3">
    <name type="scientific">Alkaliphilus flagellatus</name>
    <dbReference type="NCBI Taxonomy" id="2841507"/>
    <lineage>
        <taxon>Bacteria</taxon>
        <taxon>Bacillati</taxon>
        <taxon>Bacillota</taxon>
        <taxon>Clostridia</taxon>
        <taxon>Peptostreptococcales</taxon>
        <taxon>Natronincolaceae</taxon>
        <taxon>Alkaliphilus</taxon>
    </lineage>
</organism>
<proteinExistence type="predicted"/>
<evidence type="ECO:0000313" key="3">
    <source>
        <dbReference type="Proteomes" id="UP000779508"/>
    </source>
</evidence>
<feature type="domain" description="Ferritin/DPS" evidence="1">
    <location>
        <begin position="17"/>
        <end position="155"/>
    </location>
</feature>